<organism evidence="1 2">
    <name type="scientific">Xylanibacter ruminicola</name>
    <name type="common">Prevotella ruminicola</name>
    <dbReference type="NCBI Taxonomy" id="839"/>
    <lineage>
        <taxon>Bacteria</taxon>
        <taxon>Pseudomonadati</taxon>
        <taxon>Bacteroidota</taxon>
        <taxon>Bacteroidia</taxon>
        <taxon>Bacteroidales</taxon>
        <taxon>Prevotellaceae</taxon>
        <taxon>Xylanibacter</taxon>
    </lineage>
</organism>
<gene>
    <name evidence="1" type="ORF">SAMN04488494_0571</name>
</gene>
<proteinExistence type="predicted"/>
<dbReference type="Proteomes" id="UP000184280">
    <property type="component" value="Unassembled WGS sequence"/>
</dbReference>
<protein>
    <submittedName>
        <fullName evidence="1">Uncharacterized protein</fullName>
    </submittedName>
</protein>
<reference evidence="1 2" key="1">
    <citation type="submission" date="2016-11" db="EMBL/GenBank/DDBJ databases">
        <authorList>
            <person name="Jaros S."/>
            <person name="Januszkiewicz K."/>
            <person name="Wedrychowicz H."/>
        </authorList>
    </citation>
    <scope>NUCLEOTIDE SEQUENCE [LARGE SCALE GENOMIC DNA]</scope>
    <source>
        <strain evidence="1 2">BPI-34</strain>
    </source>
</reference>
<sequence>MVSARCYDEIAKQVKHYVGEESFEIIFPAIKKALEEGSAAAREEILISWLDVDSCRVCSHCGAIMEEGWYLDCCGYACSDECAMEIMEVPDMEHFRRYRIYKAEIDDWLENEGLGRKEEDLTQEEIEEIIDKVSDGLDACYTEWY</sequence>
<dbReference type="AlphaFoldDB" id="A0A1M7CZJ8"/>
<evidence type="ECO:0000313" key="1">
    <source>
        <dbReference type="EMBL" id="SHL72369.1"/>
    </source>
</evidence>
<evidence type="ECO:0000313" key="2">
    <source>
        <dbReference type="Proteomes" id="UP000184280"/>
    </source>
</evidence>
<dbReference type="EMBL" id="FRCJ01000001">
    <property type="protein sequence ID" value="SHL72369.1"/>
    <property type="molecule type" value="Genomic_DNA"/>
</dbReference>
<accession>A0A1M7CZJ8</accession>
<name>A0A1M7CZJ8_XYLRU</name>